<accession>A0ABD2AFC5</accession>
<feature type="compositionally biased region" description="Basic and acidic residues" evidence="1">
    <location>
        <begin position="46"/>
        <end position="75"/>
    </location>
</feature>
<organism evidence="2 3">
    <name type="scientific">Vespula squamosa</name>
    <name type="common">Southern yellow jacket</name>
    <name type="synonym">Wasp</name>
    <dbReference type="NCBI Taxonomy" id="30214"/>
    <lineage>
        <taxon>Eukaryota</taxon>
        <taxon>Metazoa</taxon>
        <taxon>Ecdysozoa</taxon>
        <taxon>Arthropoda</taxon>
        <taxon>Hexapoda</taxon>
        <taxon>Insecta</taxon>
        <taxon>Pterygota</taxon>
        <taxon>Neoptera</taxon>
        <taxon>Endopterygota</taxon>
        <taxon>Hymenoptera</taxon>
        <taxon>Apocrita</taxon>
        <taxon>Aculeata</taxon>
        <taxon>Vespoidea</taxon>
        <taxon>Vespidae</taxon>
        <taxon>Vespinae</taxon>
        <taxon>Vespula</taxon>
    </lineage>
</organism>
<feature type="compositionally biased region" description="Basic residues" evidence="1">
    <location>
        <begin position="28"/>
        <end position="37"/>
    </location>
</feature>
<feature type="compositionally biased region" description="Low complexity" evidence="1">
    <location>
        <begin position="93"/>
        <end position="109"/>
    </location>
</feature>
<feature type="non-terminal residue" evidence="2">
    <location>
        <position position="199"/>
    </location>
</feature>
<sequence length="199" mass="22389">MSEINTGTLLAFLSRRLILQSHCIKPKGLHKTQRSMRPRSLQVSRMKKEEEQEREERERERDRERGVRSKIDGPERRAKKNLLARWAAVFRNSGSSSSSSSSSSNSVSGTIAGGSSSSRMRTDNRDESSVTDGTRSDISVYSSIHLSIHPSIHLSSFNDPVDWNGDLIGITEIPAESRPLEYPIPDLRTIVSGRDKKFY</sequence>
<protein>
    <submittedName>
        <fullName evidence="2">Uncharacterized protein</fullName>
    </submittedName>
</protein>
<evidence type="ECO:0000313" key="3">
    <source>
        <dbReference type="Proteomes" id="UP001607302"/>
    </source>
</evidence>
<dbReference type="Proteomes" id="UP001607302">
    <property type="component" value="Unassembled WGS sequence"/>
</dbReference>
<proteinExistence type="predicted"/>
<reference evidence="2 3" key="1">
    <citation type="journal article" date="2024" name="Ann. Entomol. Soc. Am.">
        <title>Genomic analyses of the southern and eastern yellowjacket wasps (Hymenoptera: Vespidae) reveal evolutionary signatures of social life.</title>
        <authorList>
            <person name="Catto M.A."/>
            <person name="Caine P.B."/>
            <person name="Orr S.E."/>
            <person name="Hunt B.G."/>
            <person name="Goodisman M.A.D."/>
        </authorList>
    </citation>
    <scope>NUCLEOTIDE SEQUENCE [LARGE SCALE GENOMIC DNA]</scope>
    <source>
        <strain evidence="2">233</strain>
        <tissue evidence="2">Head and thorax</tissue>
    </source>
</reference>
<dbReference type="EMBL" id="JAUDFV010000151">
    <property type="protein sequence ID" value="KAL2719091.1"/>
    <property type="molecule type" value="Genomic_DNA"/>
</dbReference>
<gene>
    <name evidence="2" type="ORF">V1478_011510</name>
</gene>
<evidence type="ECO:0000256" key="1">
    <source>
        <dbReference type="SAM" id="MobiDB-lite"/>
    </source>
</evidence>
<evidence type="ECO:0000313" key="2">
    <source>
        <dbReference type="EMBL" id="KAL2719091.1"/>
    </source>
</evidence>
<name>A0ABD2AFC5_VESSQ</name>
<feature type="region of interest" description="Disordered" evidence="1">
    <location>
        <begin position="93"/>
        <end position="134"/>
    </location>
</feature>
<dbReference type="AlphaFoldDB" id="A0ABD2AFC5"/>
<comment type="caution">
    <text evidence="2">The sequence shown here is derived from an EMBL/GenBank/DDBJ whole genome shotgun (WGS) entry which is preliminary data.</text>
</comment>
<feature type="region of interest" description="Disordered" evidence="1">
    <location>
        <begin position="28"/>
        <end position="75"/>
    </location>
</feature>
<keyword evidence="3" id="KW-1185">Reference proteome</keyword>